<accession>A0A383S6B2</accession>
<dbReference type="AlphaFoldDB" id="A0A383S6B2"/>
<proteinExistence type="predicted"/>
<reference evidence="8" key="1">
    <citation type="submission" date="2018-08" db="EMBL/GenBank/DDBJ databases">
        <authorList>
            <person name="Hornung B."/>
        </authorList>
    </citation>
    <scope>NUCLEOTIDE SEQUENCE [LARGE SCALE GENOMIC DNA]</scope>
</reference>
<keyword evidence="2" id="KW-0272">Extracellular matrix</keyword>
<dbReference type="Gene3D" id="2.60.120.260">
    <property type="entry name" value="Galactose-binding domain-like"/>
    <property type="match status" value="2"/>
</dbReference>
<dbReference type="OrthoDB" id="9802683at2"/>
<dbReference type="Gene3D" id="2.60.40.10">
    <property type="entry name" value="Immunoglobulins"/>
    <property type="match status" value="1"/>
</dbReference>
<dbReference type="NCBIfam" id="NF040941">
    <property type="entry name" value="GGGWT_bact"/>
    <property type="match status" value="1"/>
</dbReference>
<feature type="chain" id="PRO_5033787179" evidence="4">
    <location>
        <begin position="31"/>
        <end position="1232"/>
    </location>
</feature>
<evidence type="ECO:0000259" key="5">
    <source>
        <dbReference type="PROSITE" id="PS51406"/>
    </source>
</evidence>
<evidence type="ECO:0000256" key="2">
    <source>
        <dbReference type="ARBA" id="ARBA00022530"/>
    </source>
</evidence>
<feature type="signal peptide" evidence="4">
    <location>
        <begin position="1"/>
        <end position="30"/>
    </location>
</feature>
<feature type="region of interest" description="Disordered" evidence="3">
    <location>
        <begin position="290"/>
        <end position="318"/>
    </location>
</feature>
<comment type="subcellular location">
    <subcellularLocation>
        <location evidence="1">Secreted</location>
        <location evidence="1">Extracellular space</location>
        <location evidence="1">Extracellular matrix</location>
    </subcellularLocation>
</comment>
<dbReference type="Pfam" id="PF00147">
    <property type="entry name" value="Fibrinogen_C"/>
    <property type="match status" value="1"/>
</dbReference>
<gene>
    <name evidence="6" type="ORF">D7U36_08090</name>
    <name evidence="7" type="ORF">PROPAUS_1376</name>
</gene>
<dbReference type="EMBL" id="UNQJ01000008">
    <property type="protein sequence ID" value="SYZ33457.1"/>
    <property type="molecule type" value="Genomic_DNA"/>
</dbReference>
<feature type="compositionally biased region" description="Acidic residues" evidence="3">
    <location>
        <begin position="994"/>
        <end position="1021"/>
    </location>
</feature>
<organism evidence="7 8">
    <name type="scientific">Propionibacterium australiense</name>
    <dbReference type="NCBI Taxonomy" id="119981"/>
    <lineage>
        <taxon>Bacteria</taxon>
        <taxon>Bacillati</taxon>
        <taxon>Actinomycetota</taxon>
        <taxon>Actinomycetes</taxon>
        <taxon>Propionibacteriales</taxon>
        <taxon>Propionibacteriaceae</taxon>
        <taxon>Propionibacterium</taxon>
    </lineage>
</organism>
<evidence type="ECO:0000256" key="4">
    <source>
        <dbReference type="SAM" id="SignalP"/>
    </source>
</evidence>
<reference evidence="6 9" key="3">
    <citation type="submission" date="2018-10" db="EMBL/GenBank/DDBJ databases">
        <title>Propionibacterium australiense Genome Sequencing and Assembly.</title>
        <authorList>
            <person name="Bernier A.-M."/>
            <person name="Bernard K."/>
        </authorList>
    </citation>
    <scope>NUCLEOTIDE SEQUENCE [LARGE SCALE GENOMIC DNA]</scope>
    <source>
        <strain evidence="6 9">NML98A078</strain>
    </source>
</reference>
<dbReference type="Gene3D" id="3.90.215.10">
    <property type="entry name" value="Gamma Fibrinogen, chain A, domain 1"/>
    <property type="match status" value="1"/>
</dbReference>
<evidence type="ECO:0000256" key="1">
    <source>
        <dbReference type="ARBA" id="ARBA00004498"/>
    </source>
</evidence>
<keyword evidence="4" id="KW-0732">Signal</keyword>
<name>A0A383S6B2_9ACTN</name>
<feature type="domain" description="Fibrinogen C-terminal" evidence="5">
    <location>
        <begin position="54"/>
        <end position="111"/>
    </location>
</feature>
<dbReference type="GO" id="GO:0005975">
    <property type="term" value="P:carbohydrate metabolic process"/>
    <property type="evidence" value="ECO:0007669"/>
    <property type="project" value="UniProtKB-ARBA"/>
</dbReference>
<feature type="region of interest" description="Disordered" evidence="3">
    <location>
        <begin position="994"/>
        <end position="1047"/>
    </location>
</feature>
<dbReference type="SUPFAM" id="SSF56496">
    <property type="entry name" value="Fibrinogen C-terminal domain-like"/>
    <property type="match status" value="1"/>
</dbReference>
<sequence length="1232" mass="133205">MRLNRKPWTALAVPLMVAASVMTSFTPAAADPDTNADANAPVTASVKALAHDGKSEATAAASCWEIKKNDPSSKDGTYWLQTPAMNEPKQFYCDQTTDGGGWVMIGRGRDGWETHTQGWGDQSLLLNRDRSGKNLNVAQLPVDTVNGLLNNKPVSETGYRVVRAANAQGTSWQTVDIKPKQTKGWVWPFKTYTHYNARFDNGSWDAENTMNQLLPSSCRNNGNSWWRGWNSCDYNHSLALDANSRVGYRAGWGYANETRKSSGTFITQVKSGGSYQPFAEVYVRPETTSNDKGFTTIADTGSPAKPSRTDKAPSEYAQKTSWGVSGNLTGSVAEGSIQVQSFAQIGDTMFVGGNFKGVKKGANGQEQATSALAAFNATTGEWKSNLTFTFDNQVHDLLALPNGKLLAAGDFTKVNGASHAGTVVIDPATGAVDESWDLQIVNRISNGATSVKTLATDGTHVYLGGTFTHLSGKGVQNSYGRSAARVDMTGRPDRSWNPEFNGSVWGSDVDKTTGKYFAGGYFSKSKQTKVEWAASILTTSDAQLDNSFKFESSVTTDFYKRQYPKKSYQQAVNVADGRVYFGGSEHNLNGYDTATMKRQSGSITLTNGGDIQAIESRNGVTYASCHCSDFTYENAYSWDNLPGEPWTQADPIRWFGAWDSATGKQLNWTPYNLSSTRSTGAWGLKVSDSGILWAGGDFNRSYTSPKNTQWNGGFVLYGPRDNEPTEAPGQLRVTNSATDSVTLAWNGVAGATKYQVLLDDRTIATTTSTTVTVPRAGNQRYFVRTVDDNGNVSASSRVAVAPEAGKMDEANPVLLEDNATWSYQSSDTVPAENWNAADYDAASWSTGAAPIGYGDSALNTTVTPAQAAMQRPITTYFRNKFTVSNRESMGGVSVSYVADDGAVVYINGKEVSRTRMSEGAVKADTRANKVIKTTDARADRTVVTVPADQLVDGENTIAIETHLNYRSSASMTMQAMVTRVDQADMPAQAVSEPVDDAFGSEDDGAIEDEPFEGETAEDEGTAPETNPEGDIADEGAERPETTEPLAPVDAKDATGEVIEAGSQWSYRYETTKAEDGWNDAADLSEWKTGAGPIGWDNRNSEIKTPLERGLARTAYFSRDIDLGAVTDSTKLILKVRADDGVVVHVNGVEVGRMRMKSEDTNGDGKPDNVIEFTDSATQAVTTVEASKDENMLTIEVDSSVLRQGVNRIGVETHTNYMQTPSLTFDATATLER</sequence>
<keyword evidence="2" id="KW-0964">Secreted</keyword>
<dbReference type="Proteomes" id="UP000263928">
    <property type="component" value="Unassembled WGS sequence"/>
</dbReference>
<dbReference type="InterPro" id="IPR014716">
    <property type="entry name" value="Fibrinogen_a/b/g_C_1"/>
</dbReference>
<dbReference type="InterPro" id="IPR013783">
    <property type="entry name" value="Ig-like_fold"/>
</dbReference>
<evidence type="ECO:0000313" key="9">
    <source>
        <dbReference type="Proteomes" id="UP000279336"/>
    </source>
</evidence>
<feature type="compositionally biased region" description="Polar residues" evidence="3">
    <location>
        <begin position="290"/>
        <end position="299"/>
    </location>
</feature>
<dbReference type="InterPro" id="IPR002181">
    <property type="entry name" value="Fibrinogen_a/b/g_C_dom"/>
</dbReference>
<keyword evidence="8" id="KW-1185">Reference proteome</keyword>
<dbReference type="EMBL" id="RCIW01000011">
    <property type="protein sequence ID" value="RLP09085.1"/>
    <property type="molecule type" value="Genomic_DNA"/>
</dbReference>
<evidence type="ECO:0000313" key="6">
    <source>
        <dbReference type="EMBL" id="RLP09085.1"/>
    </source>
</evidence>
<dbReference type="InterPro" id="IPR036056">
    <property type="entry name" value="Fibrinogen-like_C"/>
</dbReference>
<evidence type="ECO:0000256" key="3">
    <source>
        <dbReference type="SAM" id="MobiDB-lite"/>
    </source>
</evidence>
<dbReference type="PROSITE" id="PS51406">
    <property type="entry name" value="FIBRINOGEN_C_2"/>
    <property type="match status" value="1"/>
</dbReference>
<reference evidence="7" key="2">
    <citation type="submission" date="2018-08" db="EMBL/GenBank/DDBJ databases">
        <authorList>
            <person name="Ferrada E.E."/>
            <person name="Latorre B.A."/>
        </authorList>
    </citation>
    <scope>NUCLEOTIDE SEQUENCE [LARGE SCALE GENOMIC DNA]</scope>
    <source>
        <strain evidence="7">Propionibacterium_australiense1</strain>
    </source>
</reference>
<dbReference type="Proteomes" id="UP000279336">
    <property type="component" value="Unassembled WGS sequence"/>
</dbReference>
<evidence type="ECO:0000313" key="7">
    <source>
        <dbReference type="EMBL" id="SYZ33457.1"/>
    </source>
</evidence>
<evidence type="ECO:0000313" key="8">
    <source>
        <dbReference type="Proteomes" id="UP000263928"/>
    </source>
</evidence>
<protein>
    <submittedName>
        <fullName evidence="7">Fibrinogen, alpha/beta/gamma chain, C-terminal globular domain</fullName>
    </submittedName>
    <submittedName>
        <fullName evidence="6">Galactose oxidase</fullName>
    </submittedName>
</protein>